<dbReference type="Pfam" id="PF07872">
    <property type="entry name" value="DUF1659"/>
    <property type="match status" value="1"/>
</dbReference>
<dbReference type="EMBL" id="MZGW01000006">
    <property type="protein sequence ID" value="OPJ55300.1"/>
    <property type="molecule type" value="Genomic_DNA"/>
</dbReference>
<protein>
    <recommendedName>
        <fullName evidence="1">DUF1659 domain-containing protein</fullName>
    </recommendedName>
</protein>
<organism evidence="2 3">
    <name type="scientific">Alkalithermobacter paradoxus</name>
    <dbReference type="NCBI Taxonomy" id="29349"/>
    <lineage>
        <taxon>Bacteria</taxon>
        <taxon>Bacillati</taxon>
        <taxon>Bacillota</taxon>
        <taxon>Clostridia</taxon>
        <taxon>Peptostreptococcales</taxon>
        <taxon>Tepidibacteraceae</taxon>
        <taxon>Alkalithermobacter</taxon>
    </lineage>
</organism>
<accession>A0A1V4I606</accession>
<dbReference type="Proteomes" id="UP000190140">
    <property type="component" value="Unassembled WGS sequence"/>
</dbReference>
<feature type="domain" description="DUF1659" evidence="1">
    <location>
        <begin position="3"/>
        <end position="73"/>
    </location>
</feature>
<evidence type="ECO:0000259" key="1">
    <source>
        <dbReference type="Pfam" id="PF07872"/>
    </source>
</evidence>
<evidence type="ECO:0000313" key="3">
    <source>
        <dbReference type="Proteomes" id="UP000190140"/>
    </source>
</evidence>
<keyword evidence="3" id="KW-1185">Reference proteome</keyword>
<comment type="caution">
    <text evidence="2">The sequence shown here is derived from an EMBL/GenBank/DDBJ whole genome shotgun (WGS) entry which is preliminary data.</text>
</comment>
<dbReference type="InterPro" id="IPR012454">
    <property type="entry name" value="DUF1659"/>
</dbReference>
<gene>
    <name evidence="2" type="ORF">CLOTH_16030</name>
</gene>
<sequence>MSVNSIKNGTSLKLKYSLGLDEKGVERFRNRTIRNFRVNILDNDLYQFATMLASLQDSFLVEVNRIDDSLLSE</sequence>
<dbReference type="RefSeq" id="WP_079412875.1">
    <property type="nucleotide sequence ID" value="NZ_MZGW01000006.1"/>
</dbReference>
<dbReference type="OrthoDB" id="1954703at2"/>
<dbReference type="STRING" id="29349.CLOTH_16030"/>
<proteinExistence type="predicted"/>
<name>A0A1V4I606_9FIRM</name>
<dbReference type="AlphaFoldDB" id="A0A1V4I606"/>
<evidence type="ECO:0000313" key="2">
    <source>
        <dbReference type="EMBL" id="OPJ55300.1"/>
    </source>
</evidence>
<reference evidence="2 3" key="1">
    <citation type="submission" date="2017-03" db="EMBL/GenBank/DDBJ databases">
        <title>Genome sequence of Clostridium thermoalcaliphilum DSM 7309.</title>
        <authorList>
            <person name="Poehlein A."/>
            <person name="Daniel R."/>
        </authorList>
    </citation>
    <scope>NUCLEOTIDE SEQUENCE [LARGE SCALE GENOMIC DNA]</scope>
    <source>
        <strain evidence="2 3">DSM 7309</strain>
    </source>
</reference>